<dbReference type="EMBL" id="JANHOG010000780">
    <property type="protein sequence ID" value="KAJ3551589.1"/>
    <property type="molecule type" value="Genomic_DNA"/>
</dbReference>
<proteinExistence type="predicted"/>
<name>A0ACC1T2J9_9APHY</name>
<keyword evidence="2" id="KW-1185">Reference proteome</keyword>
<sequence>MDPIEITSTVLSIVNYLRAACQQVKENKEECERLSQHAREVIEIVQSHCTSGIPHNVARILERLGKTLQEITDTITQISMRSYLQKVLWRGKISGRISQAYKDIERTLTALNASNALLHFKHEAAREADATQVEQNFERILTMEQDILQALEVQKKEWQQAILAIQMHIGSPNMTDPVERKLLENGMHELQRRSGPMGTIPDEFTITSLDIIILYDRIVGTGGYARVYQGDWKGELVAVKVMEQTSQLVLQKEVNVWKRLRHPRILQFFGASAADASPPFIVCALLANGDSISYLLRNPDANRCQILHDAAVGLSYLHRNNVIHGDLKGTNILIDEHGHACLSDFGISNMKAHSTSSTMRTVQLAPGQSAFPEAHTEGTLRWMSPESLLYGTKNKKTDIYSFGITMFEIFTGLPPFANLPDQRMIQQVCDGWRPERPADPQISIWGLNNQVWALMEKCWAHSPRSRCYTSEVCEVLAQARERQSVPSRVEMRLWNPKLRNPELHDTCDIFFEFPSASSPRVLLGIAYFDFENHKDTRAAAEVTGVTGTGMALSHRQGGAGQSQLWGIGFNWLKIPVADEDIQCGRFDTIHDLDEDSELTRTAKQIIFNPEYSEPPKVVAWMDGIRNYPGNHSRLRIQVQDITEDGCTIIVETWGGSKTGGGITWLAHSSSRTDMTSGSYSTLDVRPSSPQLKTTGHVSFEGSHFSEAPIMYTAIRGFDIGNESWNVRYLPGYSQVTPDGFDWSIGAWSSESDATQFYSGDMSFVAFRQQPRDSVQ</sequence>
<evidence type="ECO:0000313" key="1">
    <source>
        <dbReference type="EMBL" id="KAJ3551589.1"/>
    </source>
</evidence>
<dbReference type="Proteomes" id="UP001148662">
    <property type="component" value="Unassembled WGS sequence"/>
</dbReference>
<reference evidence="1" key="1">
    <citation type="submission" date="2022-07" db="EMBL/GenBank/DDBJ databases">
        <title>Genome Sequence of Phlebia brevispora.</title>
        <authorList>
            <person name="Buettner E."/>
        </authorList>
    </citation>
    <scope>NUCLEOTIDE SEQUENCE</scope>
    <source>
        <strain evidence="1">MPL23</strain>
    </source>
</reference>
<gene>
    <name evidence="1" type="ORF">NM688_g4615</name>
</gene>
<accession>A0ACC1T2J9</accession>
<protein>
    <submittedName>
        <fullName evidence="1">Uncharacterized protein</fullName>
    </submittedName>
</protein>
<organism evidence="1 2">
    <name type="scientific">Phlebia brevispora</name>
    <dbReference type="NCBI Taxonomy" id="194682"/>
    <lineage>
        <taxon>Eukaryota</taxon>
        <taxon>Fungi</taxon>
        <taxon>Dikarya</taxon>
        <taxon>Basidiomycota</taxon>
        <taxon>Agaricomycotina</taxon>
        <taxon>Agaricomycetes</taxon>
        <taxon>Polyporales</taxon>
        <taxon>Meruliaceae</taxon>
        <taxon>Phlebia</taxon>
    </lineage>
</organism>
<comment type="caution">
    <text evidence="1">The sequence shown here is derived from an EMBL/GenBank/DDBJ whole genome shotgun (WGS) entry which is preliminary data.</text>
</comment>
<evidence type="ECO:0000313" key="2">
    <source>
        <dbReference type="Proteomes" id="UP001148662"/>
    </source>
</evidence>